<dbReference type="STRING" id="1123285.SAMN05660235_00131"/>
<dbReference type="RefSeq" id="WP_093687119.1">
    <property type="nucleotide sequence ID" value="NZ_FNBU01000001.1"/>
</dbReference>
<name>A0A1G7HLR7_9FIRM</name>
<protein>
    <submittedName>
        <fullName evidence="1">CRISPR-associated protein Csm5</fullName>
    </submittedName>
</protein>
<gene>
    <name evidence="1" type="ORF">SAMN05660235_00131</name>
</gene>
<evidence type="ECO:0000313" key="1">
    <source>
        <dbReference type="EMBL" id="SDF01266.1"/>
    </source>
</evidence>
<dbReference type="AlphaFoldDB" id="A0A1G7HLR7"/>
<proteinExistence type="predicted"/>
<sequence length="137" mass="15604">MLDDKSLTNTAMPLAGKHLFDNWLIRLREAVRRYLADEKTFFTKIGLQPLVQQYAQFERIAANLDDNQLILPVGWGSGYTVKTVRGGMSEHTFRHLARVYGLQLREGFPFPKTRKIVFVQGEPATVCGMVKLTFGED</sequence>
<dbReference type="OrthoDB" id="24360at2"/>
<dbReference type="Proteomes" id="UP000243333">
    <property type="component" value="Unassembled WGS sequence"/>
</dbReference>
<keyword evidence="2" id="KW-1185">Reference proteome</keyword>
<accession>A0A1G7HLR7</accession>
<organism evidence="1 2">
    <name type="scientific">Sporolituus thermophilus DSM 23256</name>
    <dbReference type="NCBI Taxonomy" id="1123285"/>
    <lineage>
        <taxon>Bacteria</taxon>
        <taxon>Bacillati</taxon>
        <taxon>Bacillota</taxon>
        <taxon>Negativicutes</taxon>
        <taxon>Selenomonadales</taxon>
        <taxon>Sporomusaceae</taxon>
        <taxon>Sporolituus</taxon>
    </lineage>
</organism>
<dbReference type="EMBL" id="FNBU01000001">
    <property type="protein sequence ID" value="SDF01266.1"/>
    <property type="molecule type" value="Genomic_DNA"/>
</dbReference>
<reference evidence="2" key="1">
    <citation type="submission" date="2016-10" db="EMBL/GenBank/DDBJ databases">
        <authorList>
            <person name="Varghese N."/>
            <person name="Submissions S."/>
        </authorList>
    </citation>
    <scope>NUCLEOTIDE SEQUENCE [LARGE SCALE GENOMIC DNA]</scope>
    <source>
        <strain evidence="2">DSM 23256</strain>
    </source>
</reference>
<evidence type="ECO:0000313" key="2">
    <source>
        <dbReference type="Proteomes" id="UP000243333"/>
    </source>
</evidence>